<feature type="transmembrane region" description="Helical" evidence="2">
    <location>
        <begin position="38"/>
        <end position="57"/>
    </location>
</feature>
<evidence type="ECO:0000313" key="3">
    <source>
        <dbReference type="EMBL" id="QNM00188.1"/>
    </source>
</evidence>
<reference evidence="3 4" key="1">
    <citation type="submission" date="2020-08" db="EMBL/GenBank/DDBJ databases">
        <authorList>
            <person name="Liu C."/>
            <person name="Sun Q."/>
        </authorList>
    </citation>
    <scope>NUCLEOTIDE SEQUENCE [LARGE SCALE GENOMIC DNA]</scope>
    <source>
        <strain evidence="3 4">NSJ-4</strain>
    </source>
</reference>
<keyword evidence="4" id="KW-1185">Reference proteome</keyword>
<dbReference type="Gene3D" id="2.120.10.30">
    <property type="entry name" value="TolB, C-terminal domain"/>
    <property type="match status" value="1"/>
</dbReference>
<evidence type="ECO:0000313" key="4">
    <source>
        <dbReference type="Proteomes" id="UP000515819"/>
    </source>
</evidence>
<sequence length="439" mass="48537">MRKKEEATNEKIIDVGGSEIAGKRNAEQLESEHKKYRAWKIGILIVLVFAAVAYVIGTRWEYKGYKVVESNQTDYSNTASYIRFSDNLLKYTPDGVSYINAKGETVWTTGINMKVPVAVASGDYAVVADMNGNTVSVFSTSGEVSSQTMQYPICDIDVGDQGAFAVVLESEKTNYVNLYTRKGEIVYEIQTSIDKSGYPLDISISDNGEKLFTSYMNVGNMVMENTLAAYNFGEVGQNSNADRLVGSYSFSDQVFSKVQFVDNDTVVAFGTKAIEIYTMKEKPVLKKHIVFNDEIRSIFYGDDYIGVIQKNTNENTDALYTLHAYNLRGKEMFSKSLSFDYDNIFAGKDEIIVTGGNDCAIFRKNGSVKFEGKLKSKIRSVVPSGKHLEYVVVYENETQVIKLKNVLPEGSQKGTGNTKTKSDTPVATPANAATPGDAQ</sequence>
<feature type="region of interest" description="Disordered" evidence="1">
    <location>
        <begin position="408"/>
        <end position="439"/>
    </location>
</feature>
<protein>
    <submittedName>
        <fullName evidence="3">Uncharacterized protein</fullName>
    </submittedName>
</protein>
<dbReference type="Proteomes" id="UP000515819">
    <property type="component" value="Chromosome"/>
</dbReference>
<keyword evidence="2" id="KW-0472">Membrane</keyword>
<name>A0A7G9FNQ6_9FIRM</name>
<dbReference type="SUPFAM" id="SSF50998">
    <property type="entry name" value="Quinoprotein alcohol dehydrogenase-like"/>
    <property type="match status" value="1"/>
</dbReference>
<keyword evidence="2" id="KW-1133">Transmembrane helix</keyword>
<dbReference type="KEGG" id="wcp:H9Q76_02505"/>
<dbReference type="RefSeq" id="WP_249321518.1">
    <property type="nucleotide sequence ID" value="NZ_CP060632.1"/>
</dbReference>
<proteinExistence type="predicted"/>
<dbReference type="InterPro" id="IPR011047">
    <property type="entry name" value="Quinoprotein_ADH-like_sf"/>
</dbReference>
<dbReference type="EMBL" id="CP060632">
    <property type="protein sequence ID" value="QNM00188.1"/>
    <property type="molecule type" value="Genomic_DNA"/>
</dbReference>
<accession>A0A7G9FNQ6</accession>
<keyword evidence="2" id="KW-0812">Transmembrane</keyword>
<dbReference type="Pfam" id="PF18975">
    <property type="entry name" value="DUF5711"/>
    <property type="match status" value="1"/>
</dbReference>
<dbReference type="InterPro" id="IPR043765">
    <property type="entry name" value="DUF5711"/>
</dbReference>
<feature type="compositionally biased region" description="Low complexity" evidence="1">
    <location>
        <begin position="424"/>
        <end position="439"/>
    </location>
</feature>
<dbReference type="InterPro" id="IPR011042">
    <property type="entry name" value="6-blade_b-propeller_TolB-like"/>
</dbReference>
<organism evidence="3 4">
    <name type="scientific">Wujia chipingensis</name>
    <dbReference type="NCBI Taxonomy" id="2763670"/>
    <lineage>
        <taxon>Bacteria</taxon>
        <taxon>Bacillati</taxon>
        <taxon>Bacillota</taxon>
        <taxon>Clostridia</taxon>
        <taxon>Lachnospirales</taxon>
        <taxon>Lachnospiraceae</taxon>
        <taxon>Wujia</taxon>
    </lineage>
</organism>
<dbReference type="AlphaFoldDB" id="A0A7G9FNQ6"/>
<evidence type="ECO:0000256" key="1">
    <source>
        <dbReference type="SAM" id="MobiDB-lite"/>
    </source>
</evidence>
<gene>
    <name evidence="3" type="ORF">H9Q76_02505</name>
</gene>
<evidence type="ECO:0000256" key="2">
    <source>
        <dbReference type="SAM" id="Phobius"/>
    </source>
</evidence>